<dbReference type="OrthoDB" id="2135133at2759"/>
<comment type="similarity">
    <text evidence="3">Belongs to the TRAFAC class dynamin-like GTPase superfamily. GB1/RHD3 GTPase family.</text>
</comment>
<evidence type="ECO:0000259" key="4">
    <source>
        <dbReference type="PROSITE" id="PS51715"/>
    </source>
</evidence>
<accession>A0A9X0D1W3</accession>
<evidence type="ECO:0000313" key="6">
    <source>
        <dbReference type="Proteomes" id="UP001163046"/>
    </source>
</evidence>
<gene>
    <name evidence="5" type="ORF">OS493_023441</name>
</gene>
<keyword evidence="6" id="KW-1185">Reference proteome</keyword>
<dbReference type="Proteomes" id="UP001163046">
    <property type="component" value="Unassembled WGS sequence"/>
</dbReference>
<dbReference type="PANTHER" id="PTHR10751">
    <property type="entry name" value="GUANYLATE BINDING PROTEIN"/>
    <property type="match status" value="1"/>
</dbReference>
<dbReference type="GO" id="GO:0003924">
    <property type="term" value="F:GTPase activity"/>
    <property type="evidence" value="ECO:0007669"/>
    <property type="project" value="InterPro"/>
</dbReference>
<keyword evidence="1" id="KW-0547">Nucleotide-binding</keyword>
<dbReference type="EMBL" id="MU825890">
    <property type="protein sequence ID" value="KAJ7384117.1"/>
    <property type="molecule type" value="Genomic_DNA"/>
</dbReference>
<evidence type="ECO:0000313" key="5">
    <source>
        <dbReference type="EMBL" id="KAJ7384117.1"/>
    </source>
</evidence>
<dbReference type="Pfam" id="PF02263">
    <property type="entry name" value="GBP"/>
    <property type="match status" value="1"/>
</dbReference>
<keyword evidence="2" id="KW-0342">GTP-binding</keyword>
<reference evidence="5" key="1">
    <citation type="submission" date="2023-01" db="EMBL/GenBank/DDBJ databases">
        <title>Genome assembly of the deep-sea coral Lophelia pertusa.</title>
        <authorList>
            <person name="Herrera S."/>
            <person name="Cordes E."/>
        </authorList>
    </citation>
    <scope>NUCLEOTIDE SEQUENCE</scope>
    <source>
        <strain evidence="5">USNM1676648</strain>
        <tissue evidence="5">Polyp</tissue>
    </source>
</reference>
<dbReference type="PROSITE" id="PS51715">
    <property type="entry name" value="G_GB1_RHD3"/>
    <property type="match status" value="1"/>
</dbReference>
<dbReference type="InterPro" id="IPR027417">
    <property type="entry name" value="P-loop_NTPase"/>
</dbReference>
<comment type="caution">
    <text evidence="5">The sequence shown here is derived from an EMBL/GenBank/DDBJ whole genome shotgun (WGS) entry which is preliminary data.</text>
</comment>
<name>A0A9X0D1W3_9CNID</name>
<organism evidence="5 6">
    <name type="scientific">Desmophyllum pertusum</name>
    <dbReference type="NCBI Taxonomy" id="174260"/>
    <lineage>
        <taxon>Eukaryota</taxon>
        <taxon>Metazoa</taxon>
        <taxon>Cnidaria</taxon>
        <taxon>Anthozoa</taxon>
        <taxon>Hexacorallia</taxon>
        <taxon>Scleractinia</taxon>
        <taxon>Caryophylliina</taxon>
        <taxon>Caryophylliidae</taxon>
        <taxon>Desmophyllum</taxon>
    </lineage>
</organism>
<protein>
    <recommendedName>
        <fullName evidence="4">GB1/RHD3-type G domain-containing protein</fullName>
    </recommendedName>
</protein>
<dbReference type="InterPro" id="IPR030386">
    <property type="entry name" value="G_GB1_RHD3_dom"/>
</dbReference>
<sequence>MGYMWLRKRLSKLREVKGPVCVVSITGWPSTGKSYILSEAFDQPNVFPVGHRIEPETIGVWLWVIPEKYKDSTGQVFTVVLLDSEGFGALTVEDAYDYNVQTSTLIVLLSSVLIYNSRDVPKKADVIEISYP</sequence>
<dbReference type="AlphaFoldDB" id="A0A9X0D1W3"/>
<evidence type="ECO:0000256" key="3">
    <source>
        <dbReference type="PROSITE-ProRule" id="PRU01052"/>
    </source>
</evidence>
<proteinExistence type="inferred from homology"/>
<feature type="domain" description="GB1/RHD3-type G" evidence="4">
    <location>
        <begin position="17"/>
        <end position="132"/>
    </location>
</feature>
<dbReference type="SUPFAM" id="SSF52540">
    <property type="entry name" value="P-loop containing nucleoside triphosphate hydrolases"/>
    <property type="match status" value="1"/>
</dbReference>
<evidence type="ECO:0000256" key="1">
    <source>
        <dbReference type="ARBA" id="ARBA00022741"/>
    </source>
</evidence>
<dbReference type="GO" id="GO:0005525">
    <property type="term" value="F:GTP binding"/>
    <property type="evidence" value="ECO:0007669"/>
    <property type="project" value="UniProtKB-KW"/>
</dbReference>
<dbReference type="InterPro" id="IPR015894">
    <property type="entry name" value="Guanylate-bd_N"/>
</dbReference>
<dbReference type="Gene3D" id="3.40.50.300">
    <property type="entry name" value="P-loop containing nucleotide triphosphate hydrolases"/>
    <property type="match status" value="1"/>
</dbReference>
<evidence type="ECO:0000256" key="2">
    <source>
        <dbReference type="ARBA" id="ARBA00023134"/>
    </source>
</evidence>